<dbReference type="Gene3D" id="3.30.70.330">
    <property type="match status" value="2"/>
</dbReference>
<dbReference type="InterPro" id="IPR012677">
    <property type="entry name" value="Nucleotide-bd_a/b_plait_sf"/>
</dbReference>
<proteinExistence type="predicted"/>
<feature type="domain" description="RRM" evidence="9">
    <location>
        <begin position="660"/>
        <end position="732"/>
    </location>
</feature>
<dbReference type="AlphaFoldDB" id="A0A7J7MRN7"/>
<feature type="zinc finger region" description="C3H1-type" evidence="6">
    <location>
        <begin position="439"/>
        <end position="467"/>
    </location>
</feature>
<reference evidence="11 12" key="1">
    <citation type="journal article" date="2020" name="IScience">
        <title>Genome Sequencing of the Endangered Kingdonia uniflora (Circaeasteraceae, Ranunculales) Reveals Potential Mechanisms of Evolutionary Specialization.</title>
        <authorList>
            <person name="Sun Y."/>
            <person name="Deng T."/>
            <person name="Zhang A."/>
            <person name="Moore M.J."/>
            <person name="Landis J.B."/>
            <person name="Lin N."/>
            <person name="Zhang H."/>
            <person name="Zhang X."/>
            <person name="Huang J."/>
            <person name="Zhang X."/>
            <person name="Sun H."/>
            <person name="Wang H."/>
        </authorList>
    </citation>
    <scope>NUCLEOTIDE SEQUENCE [LARGE SCALE GENOMIC DNA]</scope>
    <source>
        <strain evidence="11">TB1705</strain>
        <tissue evidence="11">Leaf</tissue>
    </source>
</reference>
<feature type="compositionally biased region" description="Polar residues" evidence="8">
    <location>
        <begin position="643"/>
        <end position="654"/>
    </location>
</feature>
<dbReference type="FunFam" id="3.30.70.330:FF:000719">
    <property type="entry name" value="Predicted protein"/>
    <property type="match status" value="1"/>
</dbReference>
<accession>A0A7J7MRN7</accession>
<feature type="compositionally biased region" description="Polar residues" evidence="8">
    <location>
        <begin position="1057"/>
        <end position="1085"/>
    </location>
</feature>
<dbReference type="CDD" id="cd12257">
    <property type="entry name" value="RRM1_RBM26_like"/>
    <property type="match status" value="1"/>
</dbReference>
<feature type="compositionally biased region" description="Basic and acidic residues" evidence="8">
    <location>
        <begin position="199"/>
        <end position="215"/>
    </location>
</feature>
<dbReference type="InterPro" id="IPR035979">
    <property type="entry name" value="RBD_domain_sf"/>
</dbReference>
<dbReference type="Pfam" id="PF00076">
    <property type="entry name" value="RRM_1"/>
    <property type="match status" value="1"/>
</dbReference>
<dbReference type="Proteomes" id="UP000541444">
    <property type="component" value="Unassembled WGS sequence"/>
</dbReference>
<feature type="domain" description="C3H1-type" evidence="10">
    <location>
        <begin position="439"/>
        <end position="467"/>
    </location>
</feature>
<evidence type="ECO:0000256" key="4">
    <source>
        <dbReference type="ARBA" id="ARBA00022884"/>
    </source>
</evidence>
<feature type="compositionally biased region" description="Polar residues" evidence="8">
    <location>
        <begin position="581"/>
        <end position="595"/>
    </location>
</feature>
<comment type="caution">
    <text evidence="11">The sequence shown here is derived from an EMBL/GenBank/DDBJ whole genome shotgun (WGS) entry which is preliminary data.</text>
</comment>
<dbReference type="SMART" id="SM00360">
    <property type="entry name" value="RRM"/>
    <property type="match status" value="1"/>
</dbReference>
<dbReference type="GO" id="GO:0003723">
    <property type="term" value="F:RNA binding"/>
    <property type="evidence" value="ECO:0007669"/>
    <property type="project" value="UniProtKB-UniRule"/>
</dbReference>
<evidence type="ECO:0000256" key="5">
    <source>
        <dbReference type="PROSITE-ProRule" id="PRU00176"/>
    </source>
</evidence>
<feature type="compositionally biased region" description="Basic and acidic residues" evidence="8">
    <location>
        <begin position="247"/>
        <end position="259"/>
    </location>
</feature>
<feature type="region of interest" description="Disordered" evidence="8">
    <location>
        <begin position="1009"/>
        <end position="1085"/>
    </location>
</feature>
<evidence type="ECO:0000313" key="12">
    <source>
        <dbReference type="Proteomes" id="UP000541444"/>
    </source>
</evidence>
<evidence type="ECO:0000256" key="6">
    <source>
        <dbReference type="PROSITE-ProRule" id="PRU00723"/>
    </source>
</evidence>
<keyword evidence="7" id="KW-0175">Coiled coil</keyword>
<evidence type="ECO:0000256" key="2">
    <source>
        <dbReference type="ARBA" id="ARBA00022771"/>
    </source>
</evidence>
<dbReference type="InterPro" id="IPR045137">
    <property type="entry name" value="RBM26/27"/>
</dbReference>
<keyword evidence="12" id="KW-1185">Reference proteome</keyword>
<protein>
    <submittedName>
        <fullName evidence="11">Uncharacterized protein</fullName>
    </submittedName>
</protein>
<gene>
    <name evidence="11" type="ORF">GIB67_004378</name>
</gene>
<dbReference type="PROSITE" id="PS50103">
    <property type="entry name" value="ZF_C3H1"/>
    <property type="match status" value="1"/>
</dbReference>
<feature type="region of interest" description="Disordered" evidence="8">
    <location>
        <begin position="197"/>
        <end position="316"/>
    </location>
</feature>
<feature type="compositionally biased region" description="Basic and acidic residues" evidence="8">
    <location>
        <begin position="289"/>
        <end position="300"/>
    </location>
</feature>
<name>A0A7J7MRN7_9MAGN</name>
<evidence type="ECO:0000256" key="1">
    <source>
        <dbReference type="ARBA" id="ARBA00022723"/>
    </source>
</evidence>
<dbReference type="SUPFAM" id="SSF54928">
    <property type="entry name" value="RNA-binding domain, RBD"/>
    <property type="match status" value="1"/>
</dbReference>
<sequence length="1085" mass="118406">MFKNSSNLFGNDSNGNGNCSCTGLQVEVATMVNSGRNNWFAALVRAAGRTDVNSNPGTDCSFRQLEELKLSCKQQHRQAEELIVISGGRTVPVINSGKFRAREMRFEESALTRYLVRNLQPLTEADPVILAEYVAALLKKDKPIKELEKLCTEDLVEFLGQGTRPFIIKLFQALEEGSLVTRSKSLDTLGHVEASLSHTTEDHSEMQHSAEKLERLSSGSLDDGEENDVTDDDDADRNHKHRRRETRPHSFEDGKHDEQQQLLRRPNRKRSRPFESGQMYVQNDPQSSESHKEGNSDSFRRNFYGNVGKRRPGLVPYSRTPFDVGMRTRGNLNPSFHGDFGGPSFDSQLLGRPLIGRGRGRIPSPWGQHDSKFSSVGTLDLASQIASLGPTPPSLFAGRGLQPFGLIRGMPNGSLEPLHHPFGLQGPLGPPVNPSLSIGKPRQLCRDFEELGYCLSGDMCPMEHGVNRIVVEDVQSLSKFNLPVLFPSSRLSGTSSGTGHATLAGAPSSLLTNSNTVLSKSCKPGKAEDHLGFNGMSASDVGEADLYDPDQPLWSNDHGEMPRALMGLSSPLKNDEPEPQWNANPFDSSQSTSSAVWGRRVRDSGKFDSTNVSTGYLGDEVKEDQKAGKLIPSQDVDPISIKPATTTRRNIGRTSQKASRTLFVNGVPLKNNKRDILLSHFQKFGEIIDVYIPANSEKAFVQFSKREEAEAALMAPDAVMGNRFIKLWWANRDNVPDGTNSLPPQSSVADKGKENLHLVTSKASAASTASAAPVSTSVNSGPVGGTGPKAKPSSQKKLELLKEELRLKQEMLDQKRNAFRRQLDKLEKQVTVKGEASVGQIAKGLKLGTVPEAAKSKTLKSLDSGMPVAKSDSGENIASPNLKTNLTTLIHSPKNLKQTSHPSTLFGASYPTNRFKLDNRPTTFRILPPLPADLADVHMLKEHFSSFGDLSAVELEQPEGNAGPAGIIEQSKNYSARITFATRRSAERAISNGICWQGRNLQFSWLKSSNNSSSNGHSVREKSPVPKPKGDSIGEHLGETATPISTENAVVEKIEEITSSDIAEASRSSNNIMSPCETLSPTDDL</sequence>
<evidence type="ECO:0000256" key="7">
    <source>
        <dbReference type="SAM" id="Coils"/>
    </source>
</evidence>
<feature type="compositionally biased region" description="Basic and acidic residues" evidence="8">
    <location>
        <begin position="1018"/>
        <end position="1038"/>
    </location>
</feature>
<dbReference type="PANTHER" id="PTHR14398">
    <property type="entry name" value="RNA RECOGNITION RRM/RNP DOMAIN"/>
    <property type="match status" value="1"/>
</dbReference>
<feature type="region of interest" description="Disordered" evidence="8">
    <location>
        <begin position="769"/>
        <end position="795"/>
    </location>
</feature>
<evidence type="ECO:0000256" key="8">
    <source>
        <dbReference type="SAM" id="MobiDB-lite"/>
    </source>
</evidence>
<dbReference type="InterPro" id="IPR000504">
    <property type="entry name" value="RRM_dom"/>
</dbReference>
<feature type="compositionally biased region" description="Acidic residues" evidence="8">
    <location>
        <begin position="222"/>
        <end position="235"/>
    </location>
</feature>
<dbReference type="SMART" id="SM00356">
    <property type="entry name" value="ZnF_C3H1"/>
    <property type="match status" value="1"/>
</dbReference>
<dbReference type="PANTHER" id="PTHR14398:SF0">
    <property type="entry name" value="ZINC FINGER PROTEIN SWM"/>
    <property type="match status" value="1"/>
</dbReference>
<evidence type="ECO:0000313" key="11">
    <source>
        <dbReference type="EMBL" id="KAF6157440.1"/>
    </source>
</evidence>
<keyword evidence="3 6" id="KW-0862">Zinc</keyword>
<keyword evidence="4 5" id="KW-0694">RNA-binding</keyword>
<evidence type="ECO:0000256" key="3">
    <source>
        <dbReference type="ARBA" id="ARBA00022833"/>
    </source>
</evidence>
<feature type="region of interest" description="Disordered" evidence="8">
    <location>
        <begin position="573"/>
        <end position="595"/>
    </location>
</feature>
<dbReference type="InterPro" id="IPR036855">
    <property type="entry name" value="Znf_CCCH_sf"/>
</dbReference>
<feature type="compositionally biased region" description="Low complexity" evidence="8">
    <location>
        <begin position="769"/>
        <end position="778"/>
    </location>
</feature>
<dbReference type="SUPFAM" id="SSF90229">
    <property type="entry name" value="CCCH zinc finger"/>
    <property type="match status" value="1"/>
</dbReference>
<evidence type="ECO:0000259" key="9">
    <source>
        <dbReference type="PROSITE" id="PS50102"/>
    </source>
</evidence>
<dbReference type="EMBL" id="JACGCM010001275">
    <property type="protein sequence ID" value="KAF6157440.1"/>
    <property type="molecule type" value="Genomic_DNA"/>
</dbReference>
<organism evidence="11 12">
    <name type="scientific">Kingdonia uniflora</name>
    <dbReference type="NCBI Taxonomy" id="39325"/>
    <lineage>
        <taxon>Eukaryota</taxon>
        <taxon>Viridiplantae</taxon>
        <taxon>Streptophyta</taxon>
        <taxon>Embryophyta</taxon>
        <taxon>Tracheophyta</taxon>
        <taxon>Spermatophyta</taxon>
        <taxon>Magnoliopsida</taxon>
        <taxon>Ranunculales</taxon>
        <taxon>Circaeasteraceae</taxon>
        <taxon>Kingdonia</taxon>
    </lineage>
</organism>
<evidence type="ECO:0000259" key="10">
    <source>
        <dbReference type="PROSITE" id="PS50103"/>
    </source>
</evidence>
<dbReference type="GO" id="GO:0008270">
    <property type="term" value="F:zinc ion binding"/>
    <property type="evidence" value="ECO:0007669"/>
    <property type="project" value="UniProtKB-KW"/>
</dbReference>
<dbReference type="GO" id="GO:0005634">
    <property type="term" value="C:nucleus"/>
    <property type="evidence" value="ECO:0007669"/>
    <property type="project" value="TreeGrafter"/>
</dbReference>
<feature type="coiled-coil region" evidence="7">
    <location>
        <begin position="795"/>
        <end position="829"/>
    </location>
</feature>
<keyword evidence="1 6" id="KW-0479">Metal-binding</keyword>
<dbReference type="PROSITE" id="PS50102">
    <property type="entry name" value="RRM"/>
    <property type="match status" value="1"/>
</dbReference>
<feature type="region of interest" description="Disordered" evidence="8">
    <location>
        <begin position="635"/>
        <end position="654"/>
    </location>
</feature>
<feature type="compositionally biased region" description="Polar residues" evidence="8">
    <location>
        <begin position="279"/>
        <end position="288"/>
    </location>
</feature>
<keyword evidence="2 6" id="KW-0863">Zinc-finger</keyword>
<dbReference type="OrthoDB" id="443401at2759"/>
<dbReference type="InterPro" id="IPR000571">
    <property type="entry name" value="Znf_CCCH"/>
</dbReference>